<gene>
    <name evidence="1" type="ORF">BF38_5910</name>
    <name evidence="2" type="ORF">FO599_01360</name>
    <name evidence="3" type="ORF">FOC89_01330</name>
</gene>
<dbReference type="EMBL" id="CP009334">
    <property type="protein sequence ID" value="AJG73845.1"/>
    <property type="molecule type" value="Genomic_DNA"/>
</dbReference>
<organism evidence="3 5">
    <name type="scientific">Bacillus thuringiensis</name>
    <dbReference type="NCBI Taxonomy" id="1428"/>
    <lineage>
        <taxon>Bacteria</taxon>
        <taxon>Bacillati</taxon>
        <taxon>Bacillota</taxon>
        <taxon>Bacilli</taxon>
        <taxon>Bacillales</taxon>
        <taxon>Bacillaceae</taxon>
        <taxon>Bacillus</taxon>
        <taxon>Bacillus cereus group</taxon>
    </lineage>
</organism>
<protein>
    <submittedName>
        <fullName evidence="3">Uncharacterized protein</fullName>
    </submittedName>
</protein>
<proteinExistence type="predicted"/>
<evidence type="ECO:0000313" key="5">
    <source>
        <dbReference type="Proteomes" id="UP000501107"/>
    </source>
</evidence>
<accession>A0A0B5NBR1</accession>
<keyword evidence="3" id="KW-0614">Plasmid</keyword>
<evidence type="ECO:0000313" key="3">
    <source>
        <dbReference type="EMBL" id="QKH22656.1"/>
    </source>
</evidence>
<evidence type="ECO:0000313" key="4">
    <source>
        <dbReference type="Proteomes" id="UP000031876"/>
    </source>
</evidence>
<dbReference type="EMBL" id="CP053979">
    <property type="protein sequence ID" value="QKH22656.1"/>
    <property type="molecule type" value="Genomic_DNA"/>
</dbReference>
<geneLocation type="plasmid" evidence="3 5">
    <name>unnamed3</name>
</geneLocation>
<geneLocation type="plasmid" evidence="1 4">
    <name>2</name>
</geneLocation>
<name>A0A0B5NBR1_BACTU</name>
<reference evidence="1 4" key="1">
    <citation type="journal article" date="2015" name="Genome Announc.">
        <title>Complete genome sequences for 35 biothreat assay-relevant bacillus species.</title>
        <authorList>
            <person name="Johnson S.L."/>
            <person name="Daligault H.E."/>
            <person name="Davenport K.W."/>
            <person name="Jaissle J."/>
            <person name="Frey K.G."/>
            <person name="Ladner J.T."/>
            <person name="Broomall S.M."/>
            <person name="Bishop-Lilly K.A."/>
            <person name="Bruce D.C."/>
            <person name="Gibbons H.S."/>
            <person name="Coyne S.R."/>
            <person name="Lo C.C."/>
            <person name="Meincke L."/>
            <person name="Munk A.C."/>
            <person name="Koroleva G.I."/>
            <person name="Rosenzweig C.N."/>
            <person name="Palacios G.F."/>
            <person name="Redden C.L."/>
            <person name="Minogue T.D."/>
            <person name="Chain P.S."/>
        </authorList>
    </citation>
    <scope>NUCLEOTIDE SEQUENCE [LARGE SCALE GENOMIC DNA]</scope>
    <source>
        <strain evidence="1 4">HD1011</strain>
        <plasmid evidence="1 4">2</plasmid>
    </source>
</reference>
<dbReference type="Proteomes" id="UP000501107">
    <property type="component" value="Plasmid unnamed3"/>
</dbReference>
<dbReference type="AlphaFoldDB" id="A0A0B5NBR1"/>
<dbReference type="Proteomes" id="UP000031876">
    <property type="component" value="Plasmid 2"/>
</dbReference>
<evidence type="ECO:0000313" key="2">
    <source>
        <dbReference type="EMBL" id="MDR4174780.1"/>
    </source>
</evidence>
<dbReference type="RefSeq" id="WP_000843245.1">
    <property type="nucleotide sequence ID" value="NZ_CP009334.1"/>
</dbReference>
<dbReference type="EMBL" id="VKQN01000001">
    <property type="protein sequence ID" value="MDR4174780.1"/>
    <property type="molecule type" value="Genomic_DNA"/>
</dbReference>
<sequence>MKSTLNLTSLQFMVSVIVEDLENFRLTGNRLFDFEEVRNCTNLDELFKQWLLQFDDLSSTPDEDLEDVKLELSEHMKYMSIWNVSEVERATNVKSFKDYFEGYEGFSKLVVDFYETSSKEDEEWAKTKNSPEFKAKFKELTGMEI</sequence>
<dbReference type="Proteomes" id="UP001181533">
    <property type="component" value="Unassembled WGS sequence"/>
</dbReference>
<reference evidence="2" key="2">
    <citation type="submission" date="2019-07" db="EMBL/GenBank/DDBJ databases">
        <title>Phylogenomic Reclassification of ATCC Bacillus Strains and Various Taxa within the Genus Bacillus.</title>
        <authorList>
            <person name="Riojas M.A."/>
            <person name="Frank A.M."/>
            <person name="Fenn S.L."/>
            <person name="King S.P."/>
            <person name="Brower S.M."/>
            <person name="Hazbon M.H."/>
        </authorList>
    </citation>
    <scope>NUCLEOTIDE SEQUENCE</scope>
    <source>
        <strain evidence="2">ATCC 35646</strain>
    </source>
</reference>
<dbReference type="KEGG" id="btw:BF38_5910"/>
<reference evidence="3 5" key="3">
    <citation type="submission" date="2020-05" db="EMBL/GenBank/DDBJ databases">
        <title>FDA dAtabase for Regulatory Grade micrObial Sequences (FDA-ARGOS): Supporting development and validation of Infectious Disease Dx tests.</title>
        <authorList>
            <person name="Nelson B."/>
            <person name="Plummer A."/>
            <person name="Tallon L."/>
            <person name="Sadzewicz L."/>
            <person name="Zhao X."/>
            <person name="Vavikolanu K."/>
            <person name="Mehta A."/>
            <person name="Aluvathingal J."/>
            <person name="Nadendla S."/>
            <person name="Myers T."/>
            <person name="Yan Y."/>
            <person name="Sichtig H."/>
        </authorList>
    </citation>
    <scope>NUCLEOTIDE SEQUENCE [LARGE SCALE GENOMIC DNA]</scope>
    <source>
        <strain evidence="3 5">FDAARGOS_795</strain>
        <plasmid evidence="3 5">unnamed3</plasmid>
    </source>
</reference>
<evidence type="ECO:0000313" key="1">
    <source>
        <dbReference type="EMBL" id="AJG73845.1"/>
    </source>
</evidence>